<dbReference type="InterPro" id="IPR022374">
    <property type="entry name" value="EttA"/>
</dbReference>
<evidence type="ECO:0000256" key="4">
    <source>
        <dbReference type="ARBA" id="ARBA00022741"/>
    </source>
</evidence>
<name>A0ABP0KM45_9DINO</name>
<feature type="compositionally biased region" description="Basic and acidic residues" evidence="7">
    <location>
        <begin position="646"/>
        <end position="655"/>
    </location>
</feature>
<keyword evidence="2" id="KW-0694">RNA-binding</keyword>
<gene>
    <name evidence="9" type="ORF">SCF082_LOCUS18065</name>
</gene>
<proteinExistence type="inferred from homology"/>
<feature type="compositionally biased region" description="Basic residues" evidence="7">
    <location>
        <begin position="662"/>
        <end position="672"/>
    </location>
</feature>
<dbReference type="SMART" id="SM00382">
    <property type="entry name" value="AAA"/>
    <property type="match status" value="1"/>
</dbReference>
<feature type="region of interest" description="Disordered" evidence="7">
    <location>
        <begin position="1"/>
        <end position="22"/>
    </location>
</feature>
<dbReference type="Pfam" id="PF12848">
    <property type="entry name" value="ABC_tran_Xtn"/>
    <property type="match status" value="1"/>
</dbReference>
<dbReference type="Proteomes" id="UP001642464">
    <property type="component" value="Unassembled WGS sequence"/>
</dbReference>
<evidence type="ECO:0000256" key="2">
    <source>
        <dbReference type="ARBA" id="ARBA00022555"/>
    </source>
</evidence>
<keyword evidence="2" id="KW-0820">tRNA-binding</keyword>
<dbReference type="PROSITE" id="PS00211">
    <property type="entry name" value="ABC_TRANSPORTER_1"/>
    <property type="match status" value="1"/>
</dbReference>
<dbReference type="Gene3D" id="3.40.50.300">
    <property type="entry name" value="P-loop containing nucleotide triphosphate hydrolases"/>
    <property type="match status" value="1"/>
</dbReference>
<dbReference type="InterPro" id="IPR027417">
    <property type="entry name" value="P-loop_NTPase"/>
</dbReference>
<evidence type="ECO:0000256" key="5">
    <source>
        <dbReference type="ARBA" id="ARBA00022840"/>
    </source>
</evidence>
<feature type="non-terminal residue" evidence="9">
    <location>
        <position position="1432"/>
    </location>
</feature>
<feature type="region of interest" description="Disordered" evidence="7">
    <location>
        <begin position="611"/>
        <end position="756"/>
    </location>
</feature>
<evidence type="ECO:0000256" key="3">
    <source>
        <dbReference type="ARBA" id="ARBA00022730"/>
    </source>
</evidence>
<feature type="region of interest" description="Disordered" evidence="7">
    <location>
        <begin position="505"/>
        <end position="535"/>
    </location>
</feature>
<evidence type="ECO:0000313" key="10">
    <source>
        <dbReference type="Proteomes" id="UP001642464"/>
    </source>
</evidence>
<feature type="compositionally biased region" description="Basic and acidic residues" evidence="7">
    <location>
        <begin position="615"/>
        <end position="639"/>
    </location>
</feature>
<dbReference type="Pfam" id="PF07727">
    <property type="entry name" value="RVT_2"/>
    <property type="match status" value="1"/>
</dbReference>
<sequence>MPSSGESSDEESKPPTAEEVDEFIRHNKVDERAAQDLRECPPEVQKRVLCRGDLNSARNPSAAVLVRIRDARVEERPGGKAPRPMGLPSSAEVNGYLKANGVNETAAAALRSCSPTVKRAVLSSGDVIGAYDPSAALMAKIRDVKAGGSGNVSLAPPGMPPPMPTADEIDAFIDNNDLDESAEAQLKACPPYVIALVLSKGDLRGTRNPSSAVLSRIRDAKAAPPPMMPAPFPGHPPPFGFPPPGAPFGYPPPHLAPPGYPPMYPPPGLRLRSTPRRLIGGSTVRDKTLFATEEDAEQSRGWTRKQQVWWNEDAGYDQSHEDHWIEEWPYDDWYGDPGHDEEAYWHAWPGHDEEWMEDSPWSEWPPEELPVAEGDEDPLEQQYAEAYTLANEAKIHPTAAGLPIPQTELLKMAAAKFLESLDPEEINEFVTGQKSKEEILASRRNIKKEPKEDVVLGAILIASSEEEPEEELARKGSQCDEDWPRHHVHHAHYEHYERIGDENEAAKDLPLPGPGGGKRAGVAPSTVPSQEQLQQDLQGAEIRQMPQAVYRPDTWKITEEGERRWLIRVHSLPRLAMFTPSRTTSCPAAEDELTGRRITILRGLQENSEQFEINDDYKESEDPNRSLQDRWVGETKFEMKQSVPKPGREKREKPLPVDTGQKKSKGIKAGTKRKSEAAQSSSSKRGPEHEPQDEQQGSVLPDVPGISPLTTALRDRGPCAVDGVPGVHDKPPCSTSECKLPGGHSGPHMDADGSQFTWSNQKDGRVDVEPQAEELEVPSEVESEESAASSAELMTEREIHLLQDTNTTPKSKTPEEAFYGLVQSPRCWFNDLCNTMKSIGWETILGDRCLFVLFDDSRNLIGIAGVHVDDVLIGGSSHPKFTESLQALKSKYTWGKWESEDMDFAGCHIRQSPTTKEIRIDQKDYIQKWLDEMELSPNRSKEVKSYLTASEVSQPQLRGVLGSAAWKASQSGPHYAADIGLLLSEVPFATVQTALKANKLVREIKRTSEQCLIFPHWGSHWSIGPSQLRSLCCAVASAQLGRHISVARAARKKSKGGKGKSKGGAPSSTPIPSSGSAAPDAYDQETRDIILSLDHVEKKAQDGSYILKDVCLGMYMGAKIGILGRNGAGKSTVMRILAGQDDEFQGTLHMDPEIRVGYLPQEPVLEEDTVIETLEPAVQNVKDMVKRFEDVSMQMAEPDADIDELMVEMEKLQTKIDAMNGWQIDEKLDQAMEALRCPPRDAKIATLSGGELRRVAICRLLLSQPDILLLDEPTNHLDAQSVAWLERFLADFKGTVVAITHDRYFLDNVAGWILELDRGKGIPFQGNYSGWLEFKANRLASEEKRKATLESQMAKELEFINANRSGRQKKGKARLRKYEDLEAAAASFNRNSELDSIVITPGPRLDPRNAVVQVKHASKGYGTRLLIDDANF</sequence>
<dbReference type="InterPro" id="IPR013103">
    <property type="entry name" value="RVT_2"/>
</dbReference>
<keyword evidence="4" id="KW-0547">Nucleotide-binding</keyword>
<dbReference type="EMBL" id="CAXAMM010012025">
    <property type="protein sequence ID" value="CAK9027758.1"/>
    <property type="molecule type" value="Genomic_DNA"/>
</dbReference>
<comment type="similarity">
    <text evidence="1">Belongs to the ABC transporter superfamily. ABCF family. Translational throttle EttA subfamily.</text>
</comment>
<feature type="compositionally biased region" description="Polar residues" evidence="7">
    <location>
        <begin position="1066"/>
        <end position="1076"/>
    </location>
</feature>
<dbReference type="InterPro" id="IPR032781">
    <property type="entry name" value="ABC_tran_Xtn"/>
</dbReference>
<evidence type="ECO:0000256" key="1">
    <source>
        <dbReference type="ARBA" id="ARBA00005868"/>
    </source>
</evidence>
<dbReference type="Pfam" id="PF00005">
    <property type="entry name" value="ABC_tran"/>
    <property type="match status" value="1"/>
</dbReference>
<dbReference type="PANTHER" id="PTHR43858:SF1">
    <property type="entry name" value="ABC TRANSPORTER-RELATED PROTEIN"/>
    <property type="match status" value="1"/>
</dbReference>
<keyword evidence="5" id="KW-0067">ATP-binding</keyword>
<dbReference type="PROSITE" id="PS50893">
    <property type="entry name" value="ABC_TRANSPORTER_2"/>
    <property type="match status" value="1"/>
</dbReference>
<keyword evidence="10" id="KW-1185">Reference proteome</keyword>
<feature type="domain" description="ABC transporter" evidence="8">
    <location>
        <begin position="1091"/>
        <end position="1344"/>
    </location>
</feature>
<organism evidence="9 10">
    <name type="scientific">Durusdinium trenchii</name>
    <dbReference type="NCBI Taxonomy" id="1381693"/>
    <lineage>
        <taxon>Eukaryota</taxon>
        <taxon>Sar</taxon>
        <taxon>Alveolata</taxon>
        <taxon>Dinophyceae</taxon>
        <taxon>Suessiales</taxon>
        <taxon>Symbiodiniaceae</taxon>
        <taxon>Durusdinium</taxon>
    </lineage>
</organism>
<protein>
    <submittedName>
        <fullName evidence="9">Energy-dependent translational throttle protein EttA (Translational regulatory factor EttA)</fullName>
    </submittedName>
</protein>
<reference evidence="9 10" key="1">
    <citation type="submission" date="2024-02" db="EMBL/GenBank/DDBJ databases">
        <authorList>
            <person name="Chen Y."/>
            <person name="Shah S."/>
            <person name="Dougan E. K."/>
            <person name="Thang M."/>
            <person name="Chan C."/>
        </authorList>
    </citation>
    <scope>NUCLEOTIDE SEQUENCE [LARGE SCALE GENOMIC DNA]</scope>
</reference>
<feature type="compositionally biased region" description="Polar residues" evidence="7">
    <location>
        <begin position="526"/>
        <end position="535"/>
    </location>
</feature>
<dbReference type="InterPro" id="IPR003439">
    <property type="entry name" value="ABC_transporter-like_ATP-bd"/>
</dbReference>
<dbReference type="InterPro" id="IPR003593">
    <property type="entry name" value="AAA+_ATPase"/>
</dbReference>
<keyword evidence="6" id="KW-0810">Translation regulation</keyword>
<feature type="compositionally biased region" description="Basic residues" evidence="7">
    <location>
        <begin position="1049"/>
        <end position="1061"/>
    </location>
</feature>
<dbReference type="SUPFAM" id="SSF52540">
    <property type="entry name" value="P-loop containing nucleoside triphosphate hydrolases"/>
    <property type="match status" value="1"/>
</dbReference>
<accession>A0ABP0KM45</accession>
<evidence type="ECO:0000256" key="7">
    <source>
        <dbReference type="SAM" id="MobiDB-lite"/>
    </source>
</evidence>
<evidence type="ECO:0000256" key="6">
    <source>
        <dbReference type="ARBA" id="ARBA00022845"/>
    </source>
</evidence>
<evidence type="ECO:0000259" key="8">
    <source>
        <dbReference type="PROSITE" id="PS50893"/>
    </source>
</evidence>
<dbReference type="InterPro" id="IPR017871">
    <property type="entry name" value="ABC_transporter-like_CS"/>
</dbReference>
<evidence type="ECO:0000313" key="9">
    <source>
        <dbReference type="EMBL" id="CAK9027758.1"/>
    </source>
</evidence>
<comment type="caution">
    <text evidence="9">The sequence shown here is derived from an EMBL/GenBank/DDBJ whole genome shotgun (WGS) entry which is preliminary data.</text>
</comment>
<feature type="region of interest" description="Disordered" evidence="7">
    <location>
        <begin position="1048"/>
        <end position="1080"/>
    </location>
</feature>
<dbReference type="PANTHER" id="PTHR43858">
    <property type="entry name" value="ENERGY-DEPENDENT TRANSLATIONAL THROTTLE PROTEIN ETTA"/>
    <property type="match status" value="1"/>
</dbReference>
<keyword evidence="3" id="KW-0699">rRNA-binding</keyword>
<dbReference type="CDD" id="cd03221">
    <property type="entry name" value="ABCF_EF-3"/>
    <property type="match status" value="1"/>
</dbReference>